<feature type="domain" description="Type I restriction modification DNA specificity" evidence="4">
    <location>
        <begin position="2"/>
        <end position="172"/>
    </location>
</feature>
<name>A0AA41X483_9ALTE</name>
<feature type="domain" description="Type I restriction modification DNA specificity" evidence="4">
    <location>
        <begin position="229"/>
        <end position="374"/>
    </location>
</feature>
<evidence type="ECO:0000256" key="2">
    <source>
        <dbReference type="ARBA" id="ARBA00022747"/>
    </source>
</evidence>
<dbReference type="EC" id="3.1.21.-" evidence="5"/>
<protein>
    <submittedName>
        <fullName evidence="5">Restriction endonuclease subunit S</fullName>
        <ecNumber evidence="5">3.1.21.-</ecNumber>
    </submittedName>
</protein>
<dbReference type="InterPro" id="IPR000055">
    <property type="entry name" value="Restrct_endonuc_typeI_TRD"/>
</dbReference>
<dbReference type="GO" id="GO:0016787">
    <property type="term" value="F:hydrolase activity"/>
    <property type="evidence" value="ECO:0007669"/>
    <property type="project" value="UniProtKB-KW"/>
</dbReference>
<sequence length="429" mass="48448">MMSDWPLVTLKDITSVLGDGLHGTPEYDEEGEYHFINGNNLKDGKIVINEKTKRASLEQYEKHKKPLNDRTLLVSINGTIGNVAEYNGERIFLGKSACYFNVNEDVDKHFVKYVVSSPVFKSYLDRLASGSTIKNVSLKLMREFSFHLPPLEIQNSISDILKSLDDKISNNTVMDATLEKIAQRIFKSWFVDFDPVKANAEGVPFDGLSPEIQALFPNEFEESELGVIPKGWEVKSLDEIAHFLNGLACQKHRPKEGEAPLPVIKIAEMRAGYQEKTNEASPSVDPKYIVNDGDFLFSWSGSLTTCFWSHGPGVLNQHLFKVTSEDYPKWFYSMWVNRHLAEFIRIAADKATTMGHIKREHLSQAKVVVPNLEELISKGNDIFGPLIERSNLCLTQAKTLMKVRDKLLPRLISGKITIQKAEELLEEAS</sequence>
<dbReference type="GO" id="GO:0009307">
    <property type="term" value="P:DNA restriction-modification system"/>
    <property type="evidence" value="ECO:0007669"/>
    <property type="project" value="UniProtKB-KW"/>
</dbReference>
<keyword evidence="5" id="KW-0255">Endonuclease</keyword>
<keyword evidence="5" id="KW-0540">Nuclease</keyword>
<gene>
    <name evidence="5" type="ORF">NLF92_12325</name>
</gene>
<comment type="similarity">
    <text evidence="1">Belongs to the type-I restriction system S methylase family.</text>
</comment>
<dbReference type="RefSeq" id="WP_254102415.1">
    <property type="nucleotide sequence ID" value="NZ_JANATA010000032.1"/>
</dbReference>
<dbReference type="EMBL" id="JANATA010000032">
    <property type="protein sequence ID" value="MCP3429723.1"/>
    <property type="molecule type" value="Genomic_DNA"/>
</dbReference>
<dbReference type="SUPFAM" id="SSF116734">
    <property type="entry name" value="DNA methylase specificity domain"/>
    <property type="match status" value="2"/>
</dbReference>
<dbReference type="Gene3D" id="3.90.220.20">
    <property type="entry name" value="DNA methylase specificity domains"/>
    <property type="match status" value="2"/>
</dbReference>
<evidence type="ECO:0000256" key="3">
    <source>
        <dbReference type="ARBA" id="ARBA00023125"/>
    </source>
</evidence>
<dbReference type="Pfam" id="PF01420">
    <property type="entry name" value="Methylase_S"/>
    <property type="match status" value="2"/>
</dbReference>
<dbReference type="Proteomes" id="UP001165413">
    <property type="component" value="Unassembled WGS sequence"/>
</dbReference>
<dbReference type="InterPro" id="IPR044946">
    <property type="entry name" value="Restrct_endonuc_typeI_TRD_sf"/>
</dbReference>
<proteinExistence type="inferred from homology"/>
<dbReference type="GO" id="GO:0003677">
    <property type="term" value="F:DNA binding"/>
    <property type="evidence" value="ECO:0007669"/>
    <property type="project" value="UniProtKB-KW"/>
</dbReference>
<dbReference type="InterPro" id="IPR052021">
    <property type="entry name" value="Type-I_RS_S_subunit"/>
</dbReference>
<comment type="caution">
    <text evidence="5">The sequence shown here is derived from an EMBL/GenBank/DDBJ whole genome shotgun (WGS) entry which is preliminary data.</text>
</comment>
<dbReference type="Gene3D" id="1.10.287.1120">
    <property type="entry name" value="Bipartite methylase S protein"/>
    <property type="match status" value="1"/>
</dbReference>
<keyword evidence="3" id="KW-0238">DNA-binding</keyword>
<organism evidence="5 6">
    <name type="scientific">Opacimonas viscosa</name>
    <dbReference type="NCBI Taxonomy" id="2961944"/>
    <lineage>
        <taxon>Bacteria</taxon>
        <taxon>Pseudomonadati</taxon>
        <taxon>Pseudomonadota</taxon>
        <taxon>Gammaproteobacteria</taxon>
        <taxon>Alteromonadales</taxon>
        <taxon>Alteromonadaceae</taxon>
        <taxon>Opacimonas</taxon>
    </lineage>
</organism>
<evidence type="ECO:0000313" key="5">
    <source>
        <dbReference type="EMBL" id="MCP3429723.1"/>
    </source>
</evidence>
<reference evidence="5" key="1">
    <citation type="submission" date="2022-07" db="EMBL/GenBank/DDBJ databases">
        <title>Characterization of the Novel Bacterium Alteromonas immobilis LMIT006 and Alteromonas gregis LMIT007.</title>
        <authorList>
            <person name="Lin X."/>
        </authorList>
    </citation>
    <scope>NUCLEOTIDE SEQUENCE</scope>
    <source>
        <strain evidence="5">LMIT007</strain>
    </source>
</reference>
<evidence type="ECO:0000256" key="1">
    <source>
        <dbReference type="ARBA" id="ARBA00010923"/>
    </source>
</evidence>
<accession>A0AA41X483</accession>
<keyword evidence="2" id="KW-0680">Restriction system</keyword>
<keyword evidence="5" id="KW-0378">Hydrolase</keyword>
<evidence type="ECO:0000259" key="4">
    <source>
        <dbReference type="Pfam" id="PF01420"/>
    </source>
</evidence>
<dbReference type="PANTHER" id="PTHR30408:SF13">
    <property type="entry name" value="TYPE I RESTRICTION ENZYME HINDI SPECIFICITY SUBUNIT"/>
    <property type="match status" value="1"/>
</dbReference>
<dbReference type="GO" id="GO:0004519">
    <property type="term" value="F:endonuclease activity"/>
    <property type="evidence" value="ECO:0007669"/>
    <property type="project" value="UniProtKB-KW"/>
</dbReference>
<dbReference type="PANTHER" id="PTHR30408">
    <property type="entry name" value="TYPE-1 RESTRICTION ENZYME ECOKI SPECIFICITY PROTEIN"/>
    <property type="match status" value="1"/>
</dbReference>
<evidence type="ECO:0000313" key="6">
    <source>
        <dbReference type="Proteomes" id="UP001165413"/>
    </source>
</evidence>
<keyword evidence="6" id="KW-1185">Reference proteome</keyword>
<dbReference type="AlphaFoldDB" id="A0AA41X483"/>